<feature type="transmembrane region" description="Helical" evidence="9">
    <location>
        <begin position="1107"/>
        <end position="1129"/>
    </location>
</feature>
<feature type="transmembrane region" description="Helical" evidence="9">
    <location>
        <begin position="184"/>
        <end position="204"/>
    </location>
</feature>
<comment type="caution">
    <text evidence="11">The sequence shown here is derived from an EMBL/GenBank/DDBJ whole genome shotgun (WGS) entry which is preliminary data.</text>
</comment>
<dbReference type="PROSITE" id="PS01124">
    <property type="entry name" value="HTH_ARAC_FAMILY_2"/>
    <property type="match status" value="1"/>
</dbReference>
<dbReference type="InterPro" id="IPR025857">
    <property type="entry name" value="MacB_PCD"/>
</dbReference>
<dbReference type="GO" id="GO:0022857">
    <property type="term" value="F:transmembrane transporter activity"/>
    <property type="evidence" value="ECO:0007669"/>
    <property type="project" value="TreeGrafter"/>
</dbReference>
<evidence type="ECO:0000256" key="8">
    <source>
        <dbReference type="ARBA" id="ARBA00023163"/>
    </source>
</evidence>
<keyword evidence="7 9" id="KW-0472">Membrane</keyword>
<organism evidence="11 12">
    <name type="scientific">Spirosoma arboris</name>
    <dbReference type="NCBI Taxonomy" id="2682092"/>
    <lineage>
        <taxon>Bacteria</taxon>
        <taxon>Pseudomonadati</taxon>
        <taxon>Bacteroidota</taxon>
        <taxon>Cytophagia</taxon>
        <taxon>Cytophagales</taxon>
        <taxon>Cytophagaceae</taxon>
        <taxon>Spirosoma</taxon>
    </lineage>
</organism>
<accession>A0A7K1SPI9</accession>
<evidence type="ECO:0000256" key="3">
    <source>
        <dbReference type="ARBA" id="ARBA00022692"/>
    </source>
</evidence>
<dbReference type="Proteomes" id="UP000436006">
    <property type="component" value="Unassembled WGS sequence"/>
</dbReference>
<evidence type="ECO:0000313" key="11">
    <source>
        <dbReference type="EMBL" id="MVM35640.1"/>
    </source>
</evidence>
<dbReference type="InterPro" id="IPR018062">
    <property type="entry name" value="HTH_AraC-typ_CS"/>
</dbReference>
<evidence type="ECO:0000256" key="7">
    <source>
        <dbReference type="ARBA" id="ARBA00023136"/>
    </source>
</evidence>
<dbReference type="EMBL" id="WPIN01000025">
    <property type="protein sequence ID" value="MVM35640.1"/>
    <property type="molecule type" value="Genomic_DNA"/>
</dbReference>
<evidence type="ECO:0000256" key="9">
    <source>
        <dbReference type="SAM" id="Phobius"/>
    </source>
</evidence>
<feature type="transmembrane region" description="Helical" evidence="9">
    <location>
        <begin position="408"/>
        <end position="429"/>
    </location>
</feature>
<evidence type="ECO:0000256" key="2">
    <source>
        <dbReference type="ARBA" id="ARBA00022475"/>
    </source>
</evidence>
<keyword evidence="4 9" id="KW-1133">Transmembrane helix</keyword>
<dbReference type="PANTHER" id="PTHR30572:SF18">
    <property type="entry name" value="ABC-TYPE MACROLIDE FAMILY EXPORT SYSTEM PERMEASE COMPONENT 2"/>
    <property type="match status" value="1"/>
</dbReference>
<dbReference type="Pfam" id="PF12704">
    <property type="entry name" value="MacB_PCD"/>
    <property type="match status" value="1"/>
</dbReference>
<evidence type="ECO:0000313" key="12">
    <source>
        <dbReference type="Proteomes" id="UP000436006"/>
    </source>
</evidence>
<feature type="transmembrane region" description="Helical" evidence="9">
    <location>
        <begin position="210"/>
        <end position="228"/>
    </location>
</feature>
<proteinExistence type="predicted"/>
<feature type="transmembrane region" description="Helical" evidence="9">
    <location>
        <begin position="815"/>
        <end position="834"/>
    </location>
</feature>
<dbReference type="Pfam" id="PF02687">
    <property type="entry name" value="FtsX"/>
    <property type="match status" value="2"/>
</dbReference>
<feature type="transmembrane region" description="Helical" evidence="9">
    <location>
        <begin position="762"/>
        <end position="784"/>
    </location>
</feature>
<evidence type="ECO:0000259" key="10">
    <source>
        <dbReference type="PROSITE" id="PS01124"/>
    </source>
</evidence>
<keyword evidence="3 9" id="KW-0812">Transmembrane</keyword>
<dbReference type="GO" id="GO:0003700">
    <property type="term" value="F:DNA-binding transcription factor activity"/>
    <property type="evidence" value="ECO:0007669"/>
    <property type="project" value="InterPro"/>
</dbReference>
<dbReference type="InterPro" id="IPR050250">
    <property type="entry name" value="Macrolide_Exporter_MacB"/>
</dbReference>
<dbReference type="Gene3D" id="1.10.10.60">
    <property type="entry name" value="Homeodomain-like"/>
    <property type="match status" value="2"/>
</dbReference>
<gene>
    <name evidence="11" type="ORF">GO755_36825</name>
</gene>
<feature type="transmembrane region" description="Helical" evidence="9">
    <location>
        <begin position="144"/>
        <end position="163"/>
    </location>
</feature>
<evidence type="ECO:0000256" key="5">
    <source>
        <dbReference type="ARBA" id="ARBA00023015"/>
    </source>
</evidence>
<keyword evidence="12" id="KW-1185">Reference proteome</keyword>
<dbReference type="AlphaFoldDB" id="A0A7K1SPI9"/>
<evidence type="ECO:0000256" key="1">
    <source>
        <dbReference type="ARBA" id="ARBA00004651"/>
    </source>
</evidence>
<dbReference type="SUPFAM" id="SSF46689">
    <property type="entry name" value="Homeodomain-like"/>
    <property type="match status" value="1"/>
</dbReference>
<name>A0A7K1SPI9_9BACT</name>
<feature type="transmembrane region" description="Helical" evidence="9">
    <location>
        <begin position="719"/>
        <end position="742"/>
    </location>
</feature>
<dbReference type="GO" id="GO:0043565">
    <property type="term" value="F:sequence-specific DNA binding"/>
    <property type="evidence" value="ECO:0007669"/>
    <property type="project" value="InterPro"/>
</dbReference>
<comment type="subcellular location">
    <subcellularLocation>
        <location evidence="1">Cell membrane</location>
        <topology evidence="1">Multi-pass membrane protein</topology>
    </subcellularLocation>
</comment>
<keyword evidence="8" id="KW-0804">Transcription</keyword>
<sequence length="1186" mass="135001">MPVRWSGTSFGKKLGSFSSLFDTRNELYLKPNFFYITQYDLAFLVAISIVLNFAMLLGFTRKANRATNRLLAAALTVAALWMANSLAVNIRLAAYVPVFSLAFGPFIFFYVLKLTKPVFRFHWKDLLHFIPALVEQFLRSSPLLPFLAFISGSIYLYCAHRLIERFYQSKPFHDGDRYRYEFRWLHRLLKGFGLLWILWIPFWASGNDELLCILLMAMLIWIAARAFLRPEIGVRPDRVPISRPLVLDELKQKGSWMKKAVKEKRYYEDPELSLGSLAEKLGVPAHELSRVLNTVFKKSFNQFINEYRVQEAIRKMQDPAYDHITLLGIAYDSGFNSQSTFSRFFKHFTGKSPVDYKNGLKKDCSTYKLTSYGRFATTILPEKSNRNFMFKNHLTIARRNMLRNKGTAFINIAGLSIGMAATILIMLWVQNELSFDRYQPDIGDLYRIKSKLRIASNETWLWETSQYILGDNASGQIPEINMVARLKPRNNSDLVLHYQQKIIAEKKSAYVDEQWFNMFHYDFINGSSEDFSKNPFSLILTSTAAKRYFGTEPAVGKVVRIDRTTYQVRGVVKDNPANSSFQYDVLIPMAARLSNPDDRKNASDWGNYNYITFLKLRTGANPVAVSAKLTQILRANEKNRDDKSDYSLLKVEDMHFENDLERSAFNHGSRTMVNVFIVLGLLLLSTACINYVNLTTARASVRSKEVSIRKLVGAEKMQLFGQFMAESFLISVLSLAAALLLVELSLPWFESFTGKEFDQPLYIPSVWLVIAVTLLISFLLNGIYPAALLSSFQPLHVFKGRNLLNFNDSSLRKTLVVIQFTISVILITGTVIIYCQLRYVQTKDIGYDRSQVFTFTFPYWTIHDPDLKKPEVLLNSVKQALKQEASIADVTTASTRLTDFDNQSSSFDWEGKPNDFKPVLAPLQADPDFQRMMRLKIAEGRWFNSGIADQHNVLLNETAVQTLQLQSPIIGRRFMHQGDTGVIIGVVKDFNYKSLREKIGPMVITNQPSGGFYIKTTVRNTSAAILAAQKIWKKFFPDDPFDYEFLDDNYTNLYKTEQQSSVLFTLFAGIALVVSALGLLGLAAFAAEQKVKEIGIRKVLGASVQQIVGLLTIDFVKLVLLASILAFPIAWWAMNEWLQDFAYKITLSWWIFALSGAIALTIALLTVSYQAIKAAVANPVKSLQSE</sequence>
<keyword evidence="5" id="KW-0805">Transcription regulation</keyword>
<dbReference type="InterPro" id="IPR009057">
    <property type="entry name" value="Homeodomain-like_sf"/>
</dbReference>
<dbReference type="Pfam" id="PF12833">
    <property type="entry name" value="HTH_18"/>
    <property type="match status" value="1"/>
</dbReference>
<dbReference type="PANTHER" id="PTHR30572">
    <property type="entry name" value="MEMBRANE COMPONENT OF TRANSPORTER-RELATED"/>
    <property type="match status" value="1"/>
</dbReference>
<keyword evidence="2" id="KW-1003">Cell membrane</keyword>
<reference evidence="11 12" key="1">
    <citation type="submission" date="2019-12" db="EMBL/GenBank/DDBJ databases">
        <title>Spirosoma sp. HMF4905 genome sequencing and assembly.</title>
        <authorList>
            <person name="Kang H."/>
            <person name="Cha I."/>
            <person name="Kim H."/>
            <person name="Joh K."/>
        </authorList>
    </citation>
    <scope>NUCLEOTIDE SEQUENCE [LARGE SCALE GENOMIC DNA]</scope>
    <source>
        <strain evidence="11 12">HMF4905</strain>
    </source>
</reference>
<evidence type="ECO:0000256" key="6">
    <source>
        <dbReference type="ARBA" id="ARBA00023125"/>
    </source>
</evidence>
<feature type="transmembrane region" description="Helical" evidence="9">
    <location>
        <begin position="1149"/>
        <end position="1172"/>
    </location>
</feature>
<feature type="transmembrane region" description="Helical" evidence="9">
    <location>
        <begin position="1062"/>
        <end position="1086"/>
    </location>
</feature>
<feature type="transmembrane region" description="Helical" evidence="9">
    <location>
        <begin position="672"/>
        <end position="694"/>
    </location>
</feature>
<feature type="transmembrane region" description="Helical" evidence="9">
    <location>
        <begin position="33"/>
        <end position="58"/>
    </location>
</feature>
<dbReference type="PROSITE" id="PS00041">
    <property type="entry name" value="HTH_ARAC_FAMILY_1"/>
    <property type="match status" value="1"/>
</dbReference>
<dbReference type="SMART" id="SM00342">
    <property type="entry name" value="HTH_ARAC"/>
    <property type="match status" value="1"/>
</dbReference>
<dbReference type="InterPro" id="IPR003838">
    <property type="entry name" value="ABC3_permease_C"/>
</dbReference>
<feature type="transmembrane region" description="Helical" evidence="9">
    <location>
        <begin position="94"/>
        <end position="112"/>
    </location>
</feature>
<dbReference type="GO" id="GO:0005886">
    <property type="term" value="C:plasma membrane"/>
    <property type="evidence" value="ECO:0007669"/>
    <property type="project" value="UniProtKB-SubCell"/>
</dbReference>
<keyword evidence="6" id="KW-0238">DNA-binding</keyword>
<evidence type="ECO:0000256" key="4">
    <source>
        <dbReference type="ARBA" id="ARBA00022989"/>
    </source>
</evidence>
<dbReference type="InterPro" id="IPR018060">
    <property type="entry name" value="HTH_AraC"/>
</dbReference>
<protein>
    <submittedName>
        <fullName evidence="11">FtsX-like permease family protein</fullName>
    </submittedName>
</protein>
<feature type="domain" description="HTH araC/xylS-type" evidence="10">
    <location>
        <begin position="251"/>
        <end position="359"/>
    </location>
</feature>